<dbReference type="EMBL" id="DAAXGR010000015">
    <property type="protein sequence ID" value="HAG0930158.1"/>
    <property type="molecule type" value="Genomic_DNA"/>
</dbReference>
<reference evidence="1" key="2">
    <citation type="submission" date="2020-02" db="EMBL/GenBank/DDBJ databases">
        <authorList>
            <consortium name="NCBI Pathogen Detection Project"/>
        </authorList>
    </citation>
    <scope>NUCLEOTIDE SEQUENCE</scope>
    <source>
        <strain evidence="1">MA.CK_94/00004459</strain>
    </source>
</reference>
<proteinExistence type="predicted"/>
<reference evidence="1" key="1">
    <citation type="journal article" date="2018" name="Genome Biol.">
        <title>SKESA: strategic k-mer extension for scrupulous assemblies.</title>
        <authorList>
            <person name="Souvorov A."/>
            <person name="Agarwala R."/>
            <person name="Lipman D.J."/>
        </authorList>
    </citation>
    <scope>NUCLEOTIDE SEQUENCE</scope>
    <source>
        <strain evidence="1">MA.CK_94/00004459</strain>
    </source>
</reference>
<accession>A0A758AM46</accession>
<dbReference type="AlphaFoldDB" id="A0A758AM46"/>
<comment type="caution">
    <text evidence="1">The sequence shown here is derived from an EMBL/GenBank/DDBJ whole genome shotgun (WGS) entry which is preliminary data.</text>
</comment>
<evidence type="ECO:0000313" key="1">
    <source>
        <dbReference type="EMBL" id="HAG0930158.1"/>
    </source>
</evidence>
<organism evidence="1">
    <name type="scientific">Salmonella enterica</name>
    <name type="common">Salmonella choleraesuis</name>
    <dbReference type="NCBI Taxonomy" id="28901"/>
    <lineage>
        <taxon>Bacteria</taxon>
        <taxon>Pseudomonadati</taxon>
        <taxon>Pseudomonadota</taxon>
        <taxon>Gammaproteobacteria</taxon>
        <taxon>Enterobacterales</taxon>
        <taxon>Enterobacteriaceae</taxon>
        <taxon>Salmonella</taxon>
    </lineage>
</organism>
<sequence length="63" mass="6363">MMSRSSSFFGASAGGAGVTLPVVSIPRPAGHGTGDFSTPAGRCRYYAPGTRLLMNALQAAFAA</sequence>
<name>A0A758AM46_SALER</name>
<protein>
    <submittedName>
        <fullName evidence="1">Uncharacterized protein</fullName>
    </submittedName>
</protein>
<gene>
    <name evidence="1" type="ORF">G8S40_004209</name>
</gene>